<feature type="region of interest" description="Disordered" evidence="1">
    <location>
        <begin position="362"/>
        <end position="389"/>
    </location>
</feature>
<gene>
    <name evidence="2" type="ORF">HMN09_00158700</name>
</gene>
<protein>
    <submittedName>
        <fullName evidence="2">CAP10 domain-containing protein</fullName>
    </submittedName>
</protein>
<evidence type="ECO:0000313" key="3">
    <source>
        <dbReference type="Proteomes" id="UP000613580"/>
    </source>
</evidence>
<dbReference type="Proteomes" id="UP000613580">
    <property type="component" value="Unassembled WGS sequence"/>
</dbReference>
<evidence type="ECO:0000256" key="1">
    <source>
        <dbReference type="SAM" id="MobiDB-lite"/>
    </source>
</evidence>
<evidence type="ECO:0000313" key="2">
    <source>
        <dbReference type="EMBL" id="KAF7320729.1"/>
    </source>
</evidence>
<sequence>MSPMLEFRTSAINAPLVKCLHICAWNGACMTITPDADIDDSNLELRSILDQLFERIPRLTRLKKLEAYGLSFTPRMVEHLAQIPRDLRLTLHNCDFREGSRRGIHQNGTLAVCEFAWSIFFGDYMQVNPHRWLHLLQPASLATLYLTLLSTDDVHDIPDLPLLRKLQLTMDPNEAFELATVLALARFSTVENLALDFISLESSERQPYLPPSSMLGWPCPFPNLTIFSGTPTLIPLFCRDLKTLTELHCPLLACPTGDTPGDLRASTLLSIIQEARLPPTITVLSIEIDIKLSSCNELAELFRACFPFLKELAFYPWLYRDDDDRDELVSSFLEDFVHALPRTLLRLEVYAYRLAFERPDFDSYGEDEEEDEEEDEDEDEDEDEEADDTDADVLFAAELRDSILANCPAITEMRVEGPGFIIQWAKDEHGAVMRDTLA</sequence>
<dbReference type="AlphaFoldDB" id="A0A8H6WJB9"/>
<dbReference type="OrthoDB" id="2863717at2759"/>
<accession>A0A8H6WJB9</accession>
<keyword evidence="3" id="KW-1185">Reference proteome</keyword>
<dbReference type="EMBL" id="JACAZE010000002">
    <property type="protein sequence ID" value="KAF7320729.1"/>
    <property type="molecule type" value="Genomic_DNA"/>
</dbReference>
<organism evidence="2 3">
    <name type="scientific">Mycena chlorophos</name>
    <name type="common">Agaric fungus</name>
    <name type="synonym">Agaricus chlorophos</name>
    <dbReference type="NCBI Taxonomy" id="658473"/>
    <lineage>
        <taxon>Eukaryota</taxon>
        <taxon>Fungi</taxon>
        <taxon>Dikarya</taxon>
        <taxon>Basidiomycota</taxon>
        <taxon>Agaricomycotina</taxon>
        <taxon>Agaricomycetes</taxon>
        <taxon>Agaricomycetidae</taxon>
        <taxon>Agaricales</taxon>
        <taxon>Marasmiineae</taxon>
        <taxon>Mycenaceae</taxon>
        <taxon>Mycena</taxon>
    </lineage>
</organism>
<dbReference type="InterPro" id="IPR016024">
    <property type="entry name" value="ARM-type_fold"/>
</dbReference>
<comment type="caution">
    <text evidence="2">The sequence shown here is derived from an EMBL/GenBank/DDBJ whole genome shotgun (WGS) entry which is preliminary data.</text>
</comment>
<reference evidence="2" key="1">
    <citation type="submission" date="2020-05" db="EMBL/GenBank/DDBJ databases">
        <title>Mycena genomes resolve the evolution of fungal bioluminescence.</title>
        <authorList>
            <person name="Tsai I.J."/>
        </authorList>
    </citation>
    <scope>NUCLEOTIDE SEQUENCE</scope>
    <source>
        <strain evidence="2">110903Hualien_Pintung</strain>
    </source>
</reference>
<feature type="compositionally biased region" description="Acidic residues" evidence="1">
    <location>
        <begin position="363"/>
        <end position="389"/>
    </location>
</feature>
<name>A0A8H6WJB9_MYCCL</name>
<proteinExistence type="predicted"/>
<dbReference type="SUPFAM" id="SSF48371">
    <property type="entry name" value="ARM repeat"/>
    <property type="match status" value="1"/>
</dbReference>